<keyword evidence="5 12" id="KW-0812">Transmembrane</keyword>
<dbReference type="RefSeq" id="WP_353303886.1">
    <property type="nucleotide sequence ID" value="NZ_BAABWN010000011.1"/>
</dbReference>
<dbReference type="Proteomes" id="UP001465153">
    <property type="component" value="Unassembled WGS sequence"/>
</dbReference>
<evidence type="ECO:0000256" key="8">
    <source>
        <dbReference type="ARBA" id="ARBA00023065"/>
    </source>
</evidence>
<feature type="domain" description="TonB-dependent receptor plug" evidence="16">
    <location>
        <begin position="56"/>
        <end position="153"/>
    </location>
</feature>
<dbReference type="InterPro" id="IPR039426">
    <property type="entry name" value="TonB-dep_rcpt-like"/>
</dbReference>
<feature type="chain" id="PRO_5046731011" evidence="14">
    <location>
        <begin position="21"/>
        <end position="768"/>
    </location>
</feature>
<dbReference type="PANTHER" id="PTHR32552:SF68">
    <property type="entry name" value="FERRICHROME OUTER MEMBRANE TRANSPORTER_PHAGE RECEPTOR"/>
    <property type="match status" value="1"/>
</dbReference>
<keyword evidence="10 12" id="KW-0472">Membrane</keyword>
<keyword evidence="2 12" id="KW-0813">Transport</keyword>
<keyword evidence="18" id="KW-1185">Reference proteome</keyword>
<keyword evidence="17" id="KW-0675">Receptor</keyword>
<feature type="domain" description="TonB-dependent receptor-like beta-barrel" evidence="15">
    <location>
        <begin position="260"/>
        <end position="737"/>
    </location>
</feature>
<keyword evidence="6 14" id="KW-0732">Signal</keyword>
<keyword evidence="7" id="KW-0408">Iron</keyword>
<dbReference type="InterPro" id="IPR036942">
    <property type="entry name" value="Beta-barrel_TonB_sf"/>
</dbReference>
<comment type="similarity">
    <text evidence="12 13">Belongs to the TonB-dependent receptor family.</text>
</comment>
<evidence type="ECO:0000313" key="17">
    <source>
        <dbReference type="EMBL" id="GAA6169345.1"/>
    </source>
</evidence>
<evidence type="ECO:0000256" key="4">
    <source>
        <dbReference type="ARBA" id="ARBA00022496"/>
    </source>
</evidence>
<evidence type="ECO:0000256" key="13">
    <source>
        <dbReference type="RuleBase" id="RU003357"/>
    </source>
</evidence>
<keyword evidence="11 12" id="KW-0998">Cell outer membrane</keyword>
<dbReference type="Gene3D" id="2.170.130.10">
    <property type="entry name" value="TonB-dependent receptor, plug domain"/>
    <property type="match status" value="1"/>
</dbReference>
<keyword evidence="4" id="KW-0410">Iron transport</keyword>
<evidence type="ECO:0000256" key="12">
    <source>
        <dbReference type="PROSITE-ProRule" id="PRU01360"/>
    </source>
</evidence>
<keyword evidence="3 12" id="KW-1134">Transmembrane beta strand</keyword>
<feature type="signal peptide" evidence="14">
    <location>
        <begin position="1"/>
        <end position="20"/>
    </location>
</feature>
<evidence type="ECO:0000259" key="16">
    <source>
        <dbReference type="Pfam" id="PF07715"/>
    </source>
</evidence>
<dbReference type="PROSITE" id="PS52016">
    <property type="entry name" value="TONB_DEPENDENT_REC_3"/>
    <property type="match status" value="1"/>
</dbReference>
<evidence type="ECO:0000256" key="2">
    <source>
        <dbReference type="ARBA" id="ARBA00022448"/>
    </source>
</evidence>
<evidence type="ECO:0000256" key="9">
    <source>
        <dbReference type="ARBA" id="ARBA00023077"/>
    </source>
</evidence>
<evidence type="ECO:0000256" key="6">
    <source>
        <dbReference type="ARBA" id="ARBA00022729"/>
    </source>
</evidence>
<keyword evidence="9 13" id="KW-0798">TonB box</keyword>
<dbReference type="InterPro" id="IPR000531">
    <property type="entry name" value="Beta-barrel_TonB"/>
</dbReference>
<dbReference type="InterPro" id="IPR012910">
    <property type="entry name" value="Plug_dom"/>
</dbReference>
<evidence type="ECO:0000256" key="10">
    <source>
        <dbReference type="ARBA" id="ARBA00023136"/>
    </source>
</evidence>
<dbReference type="InterPro" id="IPR037066">
    <property type="entry name" value="Plug_dom_sf"/>
</dbReference>
<evidence type="ECO:0000256" key="14">
    <source>
        <dbReference type="SAM" id="SignalP"/>
    </source>
</evidence>
<comment type="subcellular location">
    <subcellularLocation>
        <location evidence="1 12">Cell outer membrane</location>
        <topology evidence="1 12">Multi-pass membrane protein</topology>
    </subcellularLocation>
</comment>
<evidence type="ECO:0000256" key="7">
    <source>
        <dbReference type="ARBA" id="ARBA00023004"/>
    </source>
</evidence>
<organism evidence="17 18">
    <name type="scientific">Sessilibacter corallicola</name>
    <dbReference type="NCBI Taxonomy" id="2904075"/>
    <lineage>
        <taxon>Bacteria</taxon>
        <taxon>Pseudomonadati</taxon>
        <taxon>Pseudomonadota</taxon>
        <taxon>Gammaproteobacteria</taxon>
        <taxon>Cellvibrionales</taxon>
        <taxon>Cellvibrionaceae</taxon>
        <taxon>Sessilibacter</taxon>
    </lineage>
</organism>
<dbReference type="EMBL" id="BAABWN010000011">
    <property type="protein sequence ID" value="GAA6169345.1"/>
    <property type="molecule type" value="Genomic_DNA"/>
</dbReference>
<gene>
    <name evidence="17" type="ORF">NBRC116591_31560</name>
</gene>
<comment type="caution">
    <text evidence="17">The sequence shown here is derived from an EMBL/GenBank/DDBJ whole genome shotgun (WGS) entry which is preliminary data.</text>
</comment>
<evidence type="ECO:0000256" key="11">
    <source>
        <dbReference type="ARBA" id="ARBA00023237"/>
    </source>
</evidence>
<dbReference type="CDD" id="cd01347">
    <property type="entry name" value="ligand_gated_channel"/>
    <property type="match status" value="1"/>
</dbReference>
<evidence type="ECO:0000256" key="1">
    <source>
        <dbReference type="ARBA" id="ARBA00004571"/>
    </source>
</evidence>
<dbReference type="Pfam" id="PF00593">
    <property type="entry name" value="TonB_dep_Rec_b-barrel"/>
    <property type="match status" value="1"/>
</dbReference>
<evidence type="ECO:0000313" key="18">
    <source>
        <dbReference type="Proteomes" id="UP001465153"/>
    </source>
</evidence>
<dbReference type="SUPFAM" id="SSF56935">
    <property type="entry name" value="Porins"/>
    <property type="match status" value="1"/>
</dbReference>
<evidence type="ECO:0000256" key="5">
    <source>
        <dbReference type="ARBA" id="ARBA00022692"/>
    </source>
</evidence>
<sequence length="768" mass="84382">MATKLFSTNLLVLGICHAMAANSAETVIEEITVYGTDSDRYNAKEAVSTTGFKSSLLDTARSIQVIPEQIILDQQSLELDDTLRNISGVQPFKVVGGTGDSFILRGFRVNSIYQDGFRLAQEGRRVQTPNVDHVEVVKGATALLYGQTEPGGVINVVTKRPEAVTRNFLSTNFDDEGQQYTFADFTGSFNEDETLLYRLVTSYEDTDTFREATSESNILRKSFSPSLTWIISDVDQITAAVEIVSSEAPIDRGTVVVQDANGNFDLANIPEDRRLGEDLDVLDSLQKTARIEYQHTFANDWKFESIFNFEENDAFSYQNNPSLASNGLLPGLPPISSILATGGAGLSFNSVPEDGVLLRTSFESDTLDENFFVAFRFTGEIEAFGKQHVIATGIDAYQRNQDFKSNVSLVTLAETGLAGQIPVPDFTLFTEFNALNIFDPTFDDFRRDVTPVSTTDTEDEQIGIYIQDQITLNDQWIASLGLRFDQFEREITTRSILSAFPNPALSAFAFVPDGTTTRFRGDSETELSPNAGLVFKPTETVSLYTSYSESFTPNVVQNTITGEAQNQDPSESKQFEVGVKGSFFDEALNFNVAIYDLELENVLNGTDPLTGAGVFNGEQESRGLEIDTSIQFLNGLNVVAAYAYTDAEISESQFLEGNDPQGVAENSASIWASYEFKEGSFRGLGVGAGAFYTGDRYADGANTIELDDYTLLEATAWYYFPIGSGSQVRVQAGVKNLTDEEYFIPGSNNFRIGVGQPRTVFASASLEF</sequence>
<name>A0ABQ0ACG7_9GAMM</name>
<reference evidence="17 18" key="1">
    <citation type="submission" date="2024-04" db="EMBL/GenBank/DDBJ databases">
        <title>Draft genome sequence of Sessilibacter corallicola NBRC 116591.</title>
        <authorList>
            <person name="Miyakawa T."/>
            <person name="Kusuya Y."/>
            <person name="Miura T."/>
        </authorList>
    </citation>
    <scope>NUCLEOTIDE SEQUENCE [LARGE SCALE GENOMIC DNA]</scope>
    <source>
        <strain evidence="17 18">KU-00831-HH</strain>
    </source>
</reference>
<keyword evidence="8" id="KW-0406">Ion transport</keyword>
<proteinExistence type="inferred from homology"/>
<protein>
    <submittedName>
        <fullName evidence="17">TonB-dependent siderophore receptor</fullName>
    </submittedName>
</protein>
<dbReference type="PANTHER" id="PTHR32552">
    <property type="entry name" value="FERRICHROME IRON RECEPTOR-RELATED"/>
    <property type="match status" value="1"/>
</dbReference>
<dbReference type="Pfam" id="PF07715">
    <property type="entry name" value="Plug"/>
    <property type="match status" value="1"/>
</dbReference>
<evidence type="ECO:0000259" key="15">
    <source>
        <dbReference type="Pfam" id="PF00593"/>
    </source>
</evidence>
<accession>A0ABQ0ACG7</accession>
<dbReference type="Gene3D" id="2.40.170.20">
    <property type="entry name" value="TonB-dependent receptor, beta-barrel domain"/>
    <property type="match status" value="1"/>
</dbReference>
<evidence type="ECO:0000256" key="3">
    <source>
        <dbReference type="ARBA" id="ARBA00022452"/>
    </source>
</evidence>